<dbReference type="Pfam" id="PF22485">
    <property type="entry name" value="DUF6987"/>
    <property type="match status" value="1"/>
</dbReference>
<feature type="compositionally biased region" description="Basic and acidic residues" evidence="1">
    <location>
        <begin position="83"/>
        <end position="101"/>
    </location>
</feature>
<dbReference type="OrthoDB" id="3937590at2759"/>
<accession>A0A9P5A6W4</accession>
<gene>
    <name evidence="3" type="ORF">FBEOM_13505</name>
</gene>
<evidence type="ECO:0000256" key="1">
    <source>
        <dbReference type="SAM" id="MobiDB-lite"/>
    </source>
</evidence>
<feature type="compositionally biased region" description="Polar residues" evidence="1">
    <location>
        <begin position="109"/>
        <end position="118"/>
    </location>
</feature>
<dbReference type="InterPro" id="IPR054256">
    <property type="entry name" value="DUF6987"/>
</dbReference>
<feature type="region of interest" description="Disordered" evidence="1">
    <location>
        <begin position="1"/>
        <end position="185"/>
    </location>
</feature>
<protein>
    <submittedName>
        <fullName evidence="3">LEA domain protein</fullName>
    </submittedName>
</protein>
<dbReference type="Proteomes" id="UP000730481">
    <property type="component" value="Unassembled WGS sequence"/>
</dbReference>
<evidence type="ECO:0000313" key="4">
    <source>
        <dbReference type="Proteomes" id="UP000730481"/>
    </source>
</evidence>
<dbReference type="EMBL" id="PVQB02001007">
    <property type="protein sequence ID" value="KAF4332693.1"/>
    <property type="molecule type" value="Genomic_DNA"/>
</dbReference>
<dbReference type="PANTHER" id="PTHR39461:SF1">
    <property type="entry name" value="LEA DOMAIN PROTEIN (AFU_ORTHOLOGUE AFUA_8G04920)"/>
    <property type="match status" value="1"/>
</dbReference>
<reference evidence="3" key="1">
    <citation type="journal article" date="2017" name="Mycologia">
        <title>Fusarium algeriense, sp. nov., a novel toxigenic crown rot pathogen of durum wheat from Algeria is nested in the Fusarium burgessii species complex.</title>
        <authorList>
            <person name="Laraba I."/>
            <person name="Keddad A."/>
            <person name="Boureghda H."/>
            <person name="Abdallah N."/>
            <person name="Vaughan M.M."/>
            <person name="Proctor R.H."/>
            <person name="Busman M."/>
            <person name="O'Donnell K."/>
        </authorList>
    </citation>
    <scope>NUCLEOTIDE SEQUENCE</scope>
    <source>
        <strain evidence="3">NRRL 25174</strain>
    </source>
</reference>
<name>A0A9P5A6W4_9HYPO</name>
<sequence>MSETKESTAINEGQFEDANKGTTSREQRNPVNLESVPRGIAGGTVPNIDSLDYLADNDVNSAGDVVRPPCDISGKTLQLGQEKPYKEKQEEQQDEHSSHDEEYSEYTTQGTEKNSGGLNFSGPKDNVDRLTSAVSNTSKTPVSTVAGALGLGDKSGETTEASEQTGEAMGQTPEAKTQDQKDTSISFEDSNMSRVDKEVVETEGKLKEFIEEAKRKEKVKKDELASALAYNIDETKDKIRPICKMIDDKISYSDVQSGEESSEEQLVRQVRPLIEEGAKILIDNNRAIRGLDPDGCIQRNAKQQAALTGIVTSTINNAKRKLESMPHAKKEVNPLWALLAAPLFQIIAGVELLLDGMLVMVGKLLFEDVISSLTGKKKK</sequence>
<dbReference type="AlphaFoldDB" id="A0A9P5A6W4"/>
<evidence type="ECO:0000313" key="3">
    <source>
        <dbReference type="EMBL" id="KAF4332693.1"/>
    </source>
</evidence>
<feature type="domain" description="DUF6987" evidence="2">
    <location>
        <begin position="214"/>
        <end position="365"/>
    </location>
</feature>
<comment type="caution">
    <text evidence="3">The sequence shown here is derived from an EMBL/GenBank/DDBJ whole genome shotgun (WGS) entry which is preliminary data.</text>
</comment>
<dbReference type="PANTHER" id="PTHR39461">
    <property type="entry name" value="LEA DOMAIN PROTEIN (AFU_ORTHOLOGUE AFUA_8G04920)"/>
    <property type="match status" value="1"/>
</dbReference>
<feature type="compositionally biased region" description="Basic and acidic residues" evidence="1">
    <location>
        <begin position="17"/>
        <end position="28"/>
    </location>
</feature>
<proteinExistence type="predicted"/>
<organism evidence="3 4">
    <name type="scientific">Fusarium beomiforme</name>
    <dbReference type="NCBI Taxonomy" id="44412"/>
    <lineage>
        <taxon>Eukaryota</taxon>
        <taxon>Fungi</taxon>
        <taxon>Dikarya</taxon>
        <taxon>Ascomycota</taxon>
        <taxon>Pezizomycotina</taxon>
        <taxon>Sordariomycetes</taxon>
        <taxon>Hypocreomycetidae</taxon>
        <taxon>Hypocreales</taxon>
        <taxon>Nectriaceae</taxon>
        <taxon>Fusarium</taxon>
        <taxon>Fusarium burgessii species complex</taxon>
    </lineage>
</organism>
<reference evidence="3" key="2">
    <citation type="submission" date="2020-02" db="EMBL/GenBank/DDBJ databases">
        <title>Identification and distribution of gene clusters putatively required for synthesis of sphingolipid metabolism inhibitors in phylogenetically diverse species of the filamentous fungus Fusarium.</title>
        <authorList>
            <person name="Kim H.-S."/>
            <person name="Busman M."/>
            <person name="Brown D.W."/>
            <person name="Divon H."/>
            <person name="Uhlig S."/>
            <person name="Proctor R.H."/>
        </authorList>
    </citation>
    <scope>NUCLEOTIDE SEQUENCE</scope>
    <source>
        <strain evidence="3">NRRL 25174</strain>
    </source>
</reference>
<keyword evidence="4" id="KW-1185">Reference proteome</keyword>
<feature type="compositionally biased region" description="Polar residues" evidence="1">
    <location>
        <begin position="132"/>
        <end position="143"/>
    </location>
</feature>
<evidence type="ECO:0000259" key="2">
    <source>
        <dbReference type="Pfam" id="PF22485"/>
    </source>
</evidence>